<dbReference type="GO" id="GO:0042777">
    <property type="term" value="P:proton motive force-driven plasma membrane ATP synthesis"/>
    <property type="evidence" value="ECO:0007669"/>
    <property type="project" value="UniProtKB-UniRule"/>
</dbReference>
<keyword evidence="4" id="KW-0375">Hydrogen ion transport</keyword>
<dbReference type="SUPFAM" id="SSF47917">
    <property type="entry name" value="C-terminal domain of alpha and beta subunits of F1 ATP synthase"/>
    <property type="match status" value="1"/>
</dbReference>
<dbReference type="CDD" id="cd18112">
    <property type="entry name" value="ATP-synt_V_A-type_beta_C"/>
    <property type="match status" value="1"/>
</dbReference>
<evidence type="ECO:0000259" key="5">
    <source>
        <dbReference type="Pfam" id="PF00006"/>
    </source>
</evidence>
<keyword evidence="3 4" id="KW-0406">Ion transport</keyword>
<name>A0A9X2MFY5_9FIRM</name>
<evidence type="ECO:0000256" key="3">
    <source>
        <dbReference type="ARBA" id="ARBA00023065"/>
    </source>
</evidence>
<dbReference type="GO" id="GO:0005524">
    <property type="term" value="F:ATP binding"/>
    <property type="evidence" value="ECO:0007669"/>
    <property type="project" value="UniProtKB-UniRule"/>
</dbReference>
<dbReference type="InterPro" id="IPR027417">
    <property type="entry name" value="P-loop_NTPase"/>
</dbReference>
<evidence type="ECO:0000256" key="4">
    <source>
        <dbReference type="HAMAP-Rule" id="MF_00310"/>
    </source>
</evidence>
<dbReference type="OrthoDB" id="9802718at2"/>
<feature type="domain" description="ATPase F1/V1/A1 complex alpha/beta subunit nucleotide-binding" evidence="5">
    <location>
        <begin position="131"/>
        <end position="352"/>
    </location>
</feature>
<evidence type="ECO:0000313" key="8">
    <source>
        <dbReference type="EMBL" id="MCR2044317.1"/>
    </source>
</evidence>
<dbReference type="Proteomes" id="UP001142078">
    <property type="component" value="Unassembled WGS sequence"/>
</dbReference>
<dbReference type="CDD" id="cd01135">
    <property type="entry name" value="V_A-ATPase_B"/>
    <property type="match status" value="1"/>
</dbReference>
<evidence type="ECO:0000259" key="7">
    <source>
        <dbReference type="Pfam" id="PF22919"/>
    </source>
</evidence>
<dbReference type="NCBIfam" id="NF003235">
    <property type="entry name" value="PRK04196.1"/>
    <property type="match status" value="1"/>
</dbReference>
<dbReference type="InterPro" id="IPR000194">
    <property type="entry name" value="ATPase_F1/V1/A1_a/bsu_nucl-bd"/>
</dbReference>
<dbReference type="InterPro" id="IPR022879">
    <property type="entry name" value="V-ATPase_su_B/beta"/>
</dbReference>
<gene>
    <name evidence="4" type="primary">atpB</name>
    <name evidence="8" type="ORF">NSA23_09315</name>
</gene>
<comment type="function">
    <text evidence="4">Produces ATP from ADP in the presence of a proton gradient across the membrane. The V-type beta chain is a regulatory subunit.</text>
</comment>
<dbReference type="Pfam" id="PF00006">
    <property type="entry name" value="ATP-synt_ab"/>
    <property type="match status" value="1"/>
</dbReference>
<dbReference type="Pfam" id="PF22919">
    <property type="entry name" value="ATP-synt_VA_C"/>
    <property type="match status" value="1"/>
</dbReference>
<keyword evidence="4" id="KW-0066">ATP synthesis</keyword>
<dbReference type="RefSeq" id="WP_042679323.1">
    <property type="nucleotide sequence ID" value="NZ_CABKTM010000012.1"/>
</dbReference>
<keyword evidence="9" id="KW-1185">Reference proteome</keyword>
<comment type="caution">
    <text evidence="8">The sequence shown here is derived from an EMBL/GenBank/DDBJ whole genome shotgun (WGS) entry which is preliminary data.</text>
</comment>
<sequence>MKREYLQLDRIEGALIELSDTHDVGYGEVVEIENSEGNKKLGRVIKVEENSVVVQVFGSTTDISTKNTKVNFKGKPFEISLSKDILGRTFNGIGGPIDGMGEIYSKESYNVNGRPINPVAREYPRDYIQTGISSIDGLMTLIRGQKLPIFSGNGLPHNELAAQIVRQAKIKSKDGEKVKFGIIFAAMGVRHDEAHFFRETFRKSHVLDRVVMYINYADDPIMERIIAPRSALTAAEYLAFEENMHVLVIMTDITSYGEALREISSLREEVPSRRGYPGYLYSDLASLYERAGMLKDKVGSITLIPILTMPNDDITHPIPDLTGYITEGQIVLSRELYQKNIYPPINVLPSLSRLMKDGIGEGFTREDHPDVANQLFSSYSKVQEVRSLAQIIGEDDLPDRDKKYLEFGRQFEDKFVKQDFNENRDMEDTLNIGWELLSILPVEELDRLDSKLIEKYLKNR</sequence>
<dbReference type="CDD" id="cd18118">
    <property type="entry name" value="ATP-synt_V_A-type_beta_N"/>
    <property type="match status" value="1"/>
</dbReference>
<dbReference type="EMBL" id="JANJZL010000005">
    <property type="protein sequence ID" value="MCR2044317.1"/>
    <property type="molecule type" value="Genomic_DNA"/>
</dbReference>
<accession>A0A9X2MFY5</accession>
<dbReference type="Pfam" id="PF02874">
    <property type="entry name" value="ATP-synt_ab_N"/>
    <property type="match status" value="1"/>
</dbReference>
<dbReference type="InterPro" id="IPR020003">
    <property type="entry name" value="ATPase_a/bsu_AS"/>
</dbReference>
<evidence type="ECO:0000259" key="6">
    <source>
        <dbReference type="Pfam" id="PF02874"/>
    </source>
</evidence>
<evidence type="ECO:0000313" key="9">
    <source>
        <dbReference type="Proteomes" id="UP001142078"/>
    </source>
</evidence>
<dbReference type="InterPro" id="IPR055190">
    <property type="entry name" value="ATP-synt_VA_C"/>
</dbReference>
<dbReference type="PROSITE" id="PS00152">
    <property type="entry name" value="ATPASE_ALPHA_BETA"/>
    <property type="match status" value="1"/>
</dbReference>
<dbReference type="SUPFAM" id="SSF52540">
    <property type="entry name" value="P-loop containing nucleoside triphosphate hydrolases"/>
    <property type="match status" value="1"/>
</dbReference>
<evidence type="ECO:0000256" key="1">
    <source>
        <dbReference type="ARBA" id="ARBA00008936"/>
    </source>
</evidence>
<keyword evidence="2 4" id="KW-0813">Transport</keyword>
<feature type="domain" description="ATPase F1/V1/A1 complex alpha/beta subunit N-terminal" evidence="6">
    <location>
        <begin position="11"/>
        <end position="74"/>
    </location>
</feature>
<dbReference type="PANTHER" id="PTHR43389">
    <property type="entry name" value="V-TYPE PROTON ATPASE SUBUNIT B"/>
    <property type="match status" value="1"/>
</dbReference>
<dbReference type="PANTHER" id="PTHR43389:SF4">
    <property type="entry name" value="V-TYPE PROTON ATPASE SUBUNIT B"/>
    <property type="match status" value="1"/>
</dbReference>
<organism evidence="8 9">
    <name type="scientific">Anaerosalibacter massiliensis</name>
    <dbReference type="NCBI Taxonomy" id="1347392"/>
    <lineage>
        <taxon>Bacteria</taxon>
        <taxon>Bacillati</taxon>
        <taxon>Bacillota</taxon>
        <taxon>Tissierellia</taxon>
        <taxon>Tissierellales</taxon>
        <taxon>Sporanaerobacteraceae</taxon>
        <taxon>Anaerosalibacter</taxon>
    </lineage>
</organism>
<dbReference type="AlphaFoldDB" id="A0A9X2MFY5"/>
<proteinExistence type="inferred from homology"/>
<reference evidence="8" key="1">
    <citation type="submission" date="2022-07" db="EMBL/GenBank/DDBJ databases">
        <title>Enhanced cultured diversity of the mouse gut microbiota enables custom-made synthetic communities.</title>
        <authorList>
            <person name="Afrizal A."/>
        </authorList>
    </citation>
    <scope>NUCLEOTIDE SEQUENCE</scope>
    <source>
        <strain evidence="8">DSM 29482</strain>
    </source>
</reference>
<dbReference type="Gene3D" id="3.40.50.12240">
    <property type="match status" value="1"/>
</dbReference>
<feature type="domain" description="ATP synthase A/B type C-terminal" evidence="7">
    <location>
        <begin position="357"/>
        <end position="456"/>
    </location>
</feature>
<dbReference type="GO" id="GO:0046933">
    <property type="term" value="F:proton-transporting ATP synthase activity, rotational mechanism"/>
    <property type="evidence" value="ECO:0007669"/>
    <property type="project" value="UniProtKB-UniRule"/>
</dbReference>
<comment type="similarity">
    <text evidence="1 4">Belongs to the ATPase alpha/beta chains family.</text>
</comment>
<protein>
    <recommendedName>
        <fullName evidence="4">V-type ATP synthase beta chain</fullName>
    </recommendedName>
    <alternativeName>
        <fullName evidence="4">V-ATPase subunit B</fullName>
    </alternativeName>
</protein>
<dbReference type="InterPro" id="IPR004100">
    <property type="entry name" value="ATPase_F1/V1/A1_a/bsu_N"/>
</dbReference>
<dbReference type="HAMAP" id="MF_00310">
    <property type="entry name" value="ATP_synth_B_arch"/>
    <property type="match status" value="1"/>
</dbReference>
<evidence type="ECO:0000256" key="2">
    <source>
        <dbReference type="ARBA" id="ARBA00022448"/>
    </source>
</evidence>